<dbReference type="GeneID" id="75162925"/>
<dbReference type="OrthoDB" id="2064128at2"/>
<dbReference type="InterPro" id="IPR036390">
    <property type="entry name" value="WH_DNA-bd_sf"/>
</dbReference>
<dbReference type="GO" id="GO:0003700">
    <property type="term" value="F:DNA-binding transcription factor activity"/>
    <property type="evidence" value="ECO:0007669"/>
    <property type="project" value="InterPro"/>
</dbReference>
<dbReference type="STRING" id="360807.ERS852392_01639"/>
<evidence type="ECO:0000256" key="3">
    <source>
        <dbReference type="ARBA" id="ARBA00023163"/>
    </source>
</evidence>
<organism evidence="5 6">
    <name type="scientific">Roseburia inulinivorans</name>
    <dbReference type="NCBI Taxonomy" id="360807"/>
    <lineage>
        <taxon>Bacteria</taxon>
        <taxon>Bacillati</taxon>
        <taxon>Bacillota</taxon>
        <taxon>Clostridia</taxon>
        <taxon>Lachnospirales</taxon>
        <taxon>Lachnospiraceae</taxon>
        <taxon>Roseburia</taxon>
    </lineage>
</organism>
<sequence>MLISTLSYYTTELYKEFAAYTTEKLHELGLNFGQMYFIIYVGKHPECTPSELTSALKLDWGHSQRSVAKLAENGFLIKEKKSGRSYRLTLTSLGKQAFDVCHQVLFDWDATKLTGLTNEEQQLLLNLLCKISIQKV</sequence>
<reference evidence="6" key="1">
    <citation type="submission" date="2015-05" db="EMBL/GenBank/DDBJ databases">
        <authorList>
            <consortium name="Pathogen Informatics"/>
        </authorList>
    </citation>
    <scope>NUCLEOTIDE SEQUENCE [LARGE SCALE GENOMIC DNA]</scope>
    <source>
        <strain evidence="6">L1-83</strain>
    </source>
</reference>
<evidence type="ECO:0000313" key="6">
    <source>
        <dbReference type="Proteomes" id="UP000049828"/>
    </source>
</evidence>
<keyword evidence="3" id="KW-0804">Transcription</keyword>
<dbReference type="Gene3D" id="1.10.10.10">
    <property type="entry name" value="Winged helix-like DNA-binding domain superfamily/Winged helix DNA-binding domain"/>
    <property type="match status" value="1"/>
</dbReference>
<proteinExistence type="predicted"/>
<keyword evidence="6" id="KW-1185">Reference proteome</keyword>
<dbReference type="InterPro" id="IPR036388">
    <property type="entry name" value="WH-like_DNA-bd_sf"/>
</dbReference>
<dbReference type="PROSITE" id="PS50995">
    <property type="entry name" value="HTH_MARR_2"/>
    <property type="match status" value="1"/>
</dbReference>
<keyword evidence="2" id="KW-0238">DNA-binding</keyword>
<gene>
    <name evidence="5" type="ORF">RIL183_06951</name>
</gene>
<evidence type="ECO:0000256" key="1">
    <source>
        <dbReference type="ARBA" id="ARBA00023015"/>
    </source>
</evidence>
<dbReference type="RefSeq" id="WP_007890406.1">
    <property type="nucleotide sequence ID" value="NZ_CVRS01000105.1"/>
</dbReference>
<dbReference type="PANTHER" id="PTHR42756:SF1">
    <property type="entry name" value="TRANSCRIPTIONAL REPRESSOR OF EMRAB OPERON"/>
    <property type="match status" value="1"/>
</dbReference>
<evidence type="ECO:0000259" key="4">
    <source>
        <dbReference type="PROSITE" id="PS50995"/>
    </source>
</evidence>
<dbReference type="GO" id="GO:0003677">
    <property type="term" value="F:DNA binding"/>
    <property type="evidence" value="ECO:0007669"/>
    <property type="project" value="UniProtKB-KW"/>
</dbReference>
<keyword evidence="1" id="KW-0805">Transcription regulation</keyword>
<protein>
    <recommendedName>
        <fullName evidence="4">HTH marR-type domain-containing protein</fullName>
    </recommendedName>
</protein>
<accession>A0A0M6WXT4</accession>
<dbReference type="SMART" id="SM00347">
    <property type="entry name" value="HTH_MARR"/>
    <property type="match status" value="1"/>
</dbReference>
<dbReference type="EMBL" id="CVRS01000105">
    <property type="protein sequence ID" value="CRL42511.1"/>
    <property type="molecule type" value="Genomic_DNA"/>
</dbReference>
<evidence type="ECO:0000313" key="5">
    <source>
        <dbReference type="EMBL" id="CRL42511.1"/>
    </source>
</evidence>
<feature type="domain" description="HTH marR-type" evidence="4">
    <location>
        <begin position="1"/>
        <end position="133"/>
    </location>
</feature>
<dbReference type="PANTHER" id="PTHR42756">
    <property type="entry name" value="TRANSCRIPTIONAL REGULATOR, MARR"/>
    <property type="match status" value="1"/>
</dbReference>
<evidence type="ECO:0000256" key="2">
    <source>
        <dbReference type="ARBA" id="ARBA00023125"/>
    </source>
</evidence>
<dbReference type="SUPFAM" id="SSF46785">
    <property type="entry name" value="Winged helix' DNA-binding domain"/>
    <property type="match status" value="1"/>
</dbReference>
<dbReference type="NCBIfam" id="NF045593">
    <property type="entry name" value="bilirub_TF_BilQ"/>
    <property type="match status" value="1"/>
</dbReference>
<dbReference type="InterPro" id="IPR000835">
    <property type="entry name" value="HTH_MarR-typ"/>
</dbReference>
<dbReference type="AlphaFoldDB" id="A0A0M6WXT4"/>
<dbReference type="InterPro" id="IPR054630">
    <property type="entry name" value="BilQ"/>
</dbReference>
<name>A0A0M6WXT4_9FIRM</name>
<dbReference type="Proteomes" id="UP000049828">
    <property type="component" value="Unassembled WGS sequence"/>
</dbReference>